<keyword evidence="2" id="KW-1185">Reference proteome</keyword>
<keyword evidence="1" id="KW-0645">Protease</keyword>
<name>A0ACC6A112_9BACI</name>
<dbReference type="Proteomes" id="UP001202289">
    <property type="component" value="Unassembled WGS sequence"/>
</dbReference>
<dbReference type="EMBL" id="JAMBOP010000001">
    <property type="protein sequence ID" value="MCM3734265.1"/>
    <property type="molecule type" value="Genomic_DNA"/>
</dbReference>
<gene>
    <name evidence="1" type="ORF">M3215_00035</name>
</gene>
<protein>
    <submittedName>
        <fullName evidence="1">CPBP family intramembrane metalloprotease</fullName>
    </submittedName>
</protein>
<evidence type="ECO:0000313" key="1">
    <source>
        <dbReference type="EMBL" id="MCM3734265.1"/>
    </source>
</evidence>
<proteinExistence type="predicted"/>
<accession>A0ACC6A112</accession>
<organism evidence="1 2">
    <name type="scientific">Bacillus cytotoxicus</name>
    <dbReference type="NCBI Taxonomy" id="580165"/>
    <lineage>
        <taxon>Bacteria</taxon>
        <taxon>Bacillati</taxon>
        <taxon>Bacillota</taxon>
        <taxon>Bacilli</taxon>
        <taxon>Bacillales</taxon>
        <taxon>Bacillaceae</taxon>
        <taxon>Bacillus</taxon>
        <taxon>Bacillus cereus group</taxon>
    </lineage>
</organism>
<keyword evidence="1" id="KW-0482">Metalloprotease</keyword>
<comment type="caution">
    <text evidence="1">The sequence shown here is derived from an EMBL/GenBank/DDBJ whole genome shotgun (WGS) entry which is preliminary data.</text>
</comment>
<evidence type="ECO:0000313" key="2">
    <source>
        <dbReference type="Proteomes" id="UP001202289"/>
    </source>
</evidence>
<sequence length="238" mass="26945">MQHSVQLTHDQNHSLSWGQFIGSALFAFFGASTISGLFVALPFMIYSEGISDKKTSALYSSLGTTGSALLQLLILLLFIFKYEPLKKLLLPVFNFQALQKFRTYIYLFLFFGLSIAINIFVISKIFPYTTQEQDLALNLEILNQYKILLILGSAIFIPIFEELIFRGIILQFLEQRFPFWIAALCSSFIFGIAHTYSLGVMVSAFMMGMFMAVLCKKTNSIIPAMLFHIMNNTVAFLS</sequence>
<reference evidence="1" key="1">
    <citation type="submission" date="2022-05" db="EMBL/GenBank/DDBJ databases">
        <title>Comparative Genomics of Spacecraft Associated Microbes.</title>
        <authorList>
            <person name="Tran M.T."/>
            <person name="Wright A."/>
            <person name="Seuylemezian A."/>
            <person name="Eisen J."/>
            <person name="Coil D."/>
        </authorList>
    </citation>
    <scope>NUCLEOTIDE SEQUENCE</scope>
    <source>
        <strain evidence="1">FAIRING 10M-2.2</strain>
    </source>
</reference>
<keyword evidence="1" id="KW-0378">Hydrolase</keyword>